<dbReference type="RefSeq" id="WP_061228533.1">
    <property type="nucleotide sequence ID" value="NZ_CP015449.1"/>
</dbReference>
<dbReference type="InterPro" id="IPR050109">
    <property type="entry name" value="HTH-type_TetR-like_transc_reg"/>
</dbReference>
<dbReference type="PANTHER" id="PTHR30055:SF234">
    <property type="entry name" value="HTH-TYPE TRANSCRIPTIONAL REGULATOR BETI"/>
    <property type="match status" value="1"/>
</dbReference>
<dbReference type="SUPFAM" id="SSF46689">
    <property type="entry name" value="Homeodomain-like"/>
    <property type="match status" value="1"/>
</dbReference>
<dbReference type="KEGG" id="dlu:A6035_15145"/>
<dbReference type="PRINTS" id="PR00455">
    <property type="entry name" value="HTHTETR"/>
</dbReference>
<dbReference type="PANTHER" id="PTHR30055">
    <property type="entry name" value="HTH-TYPE TRANSCRIPTIONAL REGULATOR RUTR"/>
    <property type="match status" value="1"/>
</dbReference>
<dbReference type="GeneID" id="89531930"/>
<keyword evidence="7" id="KW-1185">Reference proteome</keyword>
<evidence type="ECO:0000256" key="2">
    <source>
        <dbReference type="ARBA" id="ARBA00023125"/>
    </source>
</evidence>
<keyword evidence="1" id="KW-0805">Transcription regulation</keyword>
<dbReference type="Gene3D" id="1.10.357.10">
    <property type="entry name" value="Tetracycline Repressor, domain 2"/>
    <property type="match status" value="1"/>
</dbReference>
<feature type="DNA-binding region" description="H-T-H motif" evidence="4">
    <location>
        <begin position="41"/>
        <end position="60"/>
    </location>
</feature>
<proteinExistence type="predicted"/>
<dbReference type="InterPro" id="IPR001647">
    <property type="entry name" value="HTH_TetR"/>
</dbReference>
<name>A0A2S1RAK4_9ACTN</name>
<evidence type="ECO:0000259" key="5">
    <source>
        <dbReference type="PROSITE" id="PS50977"/>
    </source>
</evidence>
<reference evidence="6 7" key="1">
    <citation type="submission" date="2016-04" db="EMBL/GenBank/DDBJ databases">
        <title>Complete genome sequence of Dietzia lutea YIM 80766T, a strain isolated from desert soil in Egypt.</title>
        <authorList>
            <person name="Zhao J."/>
            <person name="Hu B."/>
            <person name="Geng S."/>
            <person name="Nie Y."/>
            <person name="Tang Y."/>
        </authorList>
    </citation>
    <scope>NUCLEOTIDE SEQUENCE [LARGE SCALE GENOMIC DNA]</scope>
    <source>
        <strain evidence="6 7">YIM 80766</strain>
    </source>
</reference>
<dbReference type="Proteomes" id="UP000244928">
    <property type="component" value="Chromosome"/>
</dbReference>
<gene>
    <name evidence="6" type="ORF">A6035_15145</name>
</gene>
<feature type="domain" description="HTH tetR-type" evidence="5">
    <location>
        <begin position="18"/>
        <end position="78"/>
    </location>
</feature>
<dbReference type="PROSITE" id="PS50977">
    <property type="entry name" value="HTH_TETR_2"/>
    <property type="match status" value="1"/>
</dbReference>
<evidence type="ECO:0000313" key="6">
    <source>
        <dbReference type="EMBL" id="AWH93294.1"/>
    </source>
</evidence>
<accession>A0A2S1RAK4</accession>
<protein>
    <submittedName>
        <fullName evidence="6">Transcriptional regulator</fullName>
    </submittedName>
</protein>
<dbReference type="InterPro" id="IPR009057">
    <property type="entry name" value="Homeodomain-like_sf"/>
</dbReference>
<evidence type="ECO:0000256" key="4">
    <source>
        <dbReference type="PROSITE-ProRule" id="PRU00335"/>
    </source>
</evidence>
<evidence type="ECO:0000256" key="1">
    <source>
        <dbReference type="ARBA" id="ARBA00023015"/>
    </source>
</evidence>
<organism evidence="6 7">
    <name type="scientific">Dietzia lutea</name>
    <dbReference type="NCBI Taxonomy" id="546160"/>
    <lineage>
        <taxon>Bacteria</taxon>
        <taxon>Bacillati</taxon>
        <taxon>Actinomycetota</taxon>
        <taxon>Actinomycetes</taxon>
        <taxon>Mycobacteriales</taxon>
        <taxon>Dietziaceae</taxon>
        <taxon>Dietzia</taxon>
    </lineage>
</organism>
<dbReference type="GO" id="GO:0003700">
    <property type="term" value="F:DNA-binding transcription factor activity"/>
    <property type="evidence" value="ECO:0007669"/>
    <property type="project" value="TreeGrafter"/>
</dbReference>
<dbReference type="Pfam" id="PF00440">
    <property type="entry name" value="TetR_N"/>
    <property type="match status" value="1"/>
</dbReference>
<evidence type="ECO:0000256" key="3">
    <source>
        <dbReference type="ARBA" id="ARBA00023163"/>
    </source>
</evidence>
<dbReference type="EMBL" id="CP015449">
    <property type="protein sequence ID" value="AWH93294.1"/>
    <property type="molecule type" value="Genomic_DNA"/>
</dbReference>
<keyword evidence="2 4" id="KW-0238">DNA-binding</keyword>
<sequence>MTRDSGRGGVRTPEAEPDAEDVRLIETASAVFAERGIKGTSTDDIARAAGVTRVTLYRRLGPRDDILRAIYAHEAQRLMMTVNARYTPFESLEWDPVRHVEDLLVGTVFDIRQNELLRRMIESDKVEAMAMLAGQSDSVLETIIEMLAQFVRSTWNADVHTRHMEPDEAEQLSLEVASVVGRFLHSLVVMPDGPPVVDSEEQIRALARRVLVPMILQR</sequence>
<keyword evidence="3" id="KW-0804">Transcription</keyword>
<dbReference type="GO" id="GO:0000976">
    <property type="term" value="F:transcription cis-regulatory region binding"/>
    <property type="evidence" value="ECO:0007669"/>
    <property type="project" value="TreeGrafter"/>
</dbReference>
<dbReference type="AlphaFoldDB" id="A0A2S1RAK4"/>
<evidence type="ECO:0000313" key="7">
    <source>
        <dbReference type="Proteomes" id="UP000244928"/>
    </source>
</evidence>
<dbReference type="OrthoDB" id="6077212at2"/>